<dbReference type="EMBL" id="CM020620">
    <property type="protein sequence ID" value="KAK1867320.1"/>
    <property type="molecule type" value="Genomic_DNA"/>
</dbReference>
<accession>A0ACC3CBF8</accession>
<evidence type="ECO:0000313" key="2">
    <source>
        <dbReference type="Proteomes" id="UP000798662"/>
    </source>
</evidence>
<protein>
    <submittedName>
        <fullName evidence="1">Uncharacterized protein</fullName>
    </submittedName>
</protein>
<evidence type="ECO:0000313" key="1">
    <source>
        <dbReference type="EMBL" id="KAK1867320.1"/>
    </source>
</evidence>
<reference evidence="1" key="1">
    <citation type="submission" date="2019-11" db="EMBL/GenBank/DDBJ databases">
        <title>Nori genome reveals adaptations in red seaweeds to the harsh intertidal environment.</title>
        <authorList>
            <person name="Wang D."/>
            <person name="Mao Y."/>
        </authorList>
    </citation>
    <scope>NUCLEOTIDE SEQUENCE</scope>
    <source>
        <tissue evidence="1">Gametophyte</tissue>
    </source>
</reference>
<comment type="caution">
    <text evidence="1">The sequence shown here is derived from an EMBL/GenBank/DDBJ whole genome shotgun (WGS) entry which is preliminary data.</text>
</comment>
<proteinExistence type="predicted"/>
<name>A0ACC3CBF8_PYRYE</name>
<sequence>MAALRAGGDRFLAQFNRLAARRRAAYADGSAAAESPADMLDIIRGDLDKGKAGGVRRRPPSSGGRPGFSSSPAMIRRLIIAAHLVAMPYTDAVWKESLRLYAPAANGTIRRLDADLRLPSSGNVIPAGTVIHLPVLPVHRSLAAYPSAAALVRWLLSTARGGGGHPTAAQRAARADRMPLSSGPRGCRGQHMAAVEAKALLSVLYARYRWARVGKGADVGEEKFFTLST</sequence>
<gene>
    <name evidence="1" type="ORF">I4F81_009827</name>
</gene>
<keyword evidence="2" id="KW-1185">Reference proteome</keyword>
<dbReference type="Proteomes" id="UP000798662">
    <property type="component" value="Chromosome 3"/>
</dbReference>
<organism evidence="1 2">
    <name type="scientific">Pyropia yezoensis</name>
    <name type="common">Susabi-nori</name>
    <name type="synonym">Porphyra yezoensis</name>
    <dbReference type="NCBI Taxonomy" id="2788"/>
    <lineage>
        <taxon>Eukaryota</taxon>
        <taxon>Rhodophyta</taxon>
        <taxon>Bangiophyceae</taxon>
        <taxon>Bangiales</taxon>
        <taxon>Bangiaceae</taxon>
        <taxon>Pyropia</taxon>
    </lineage>
</organism>